<dbReference type="Proteomes" id="UP000025171">
    <property type="component" value="Unassembled WGS sequence"/>
</dbReference>
<feature type="transmembrane region" description="Helical" evidence="1">
    <location>
        <begin position="173"/>
        <end position="195"/>
    </location>
</feature>
<dbReference type="InterPro" id="IPR002656">
    <property type="entry name" value="Acyl_transf_3_dom"/>
</dbReference>
<feature type="transmembrane region" description="Helical" evidence="1">
    <location>
        <begin position="88"/>
        <end position="109"/>
    </location>
</feature>
<sequence>MKLQSIQVLRGLAAFLVVIYHIRSLEGLGIAAHGGTELPFVGGLFTNGYAGVDLFFVISGFIMVYVTQGLQPGARASVDFLFARATRIYPVWWFFAGIMTAYMIVAHGLNAEAGGWAAISRTEPLIPYLLKSFALVPQPEMPILGVGWTLVHEMYFYLVFSLILLAPRRWWPGLLLVWGSAVVAGSVAGLSGAFANELPALAFYPMTMEFILGAVVGLVVTSGVAWRPGLVTLGATLWLLASLCYQGIETAATLQWGRVVWFGLPCAVLIYGFATLDLVQRLSWLVPAILGAICGGAVYQLYGLLDTSPDDLRLAGTILAVTVGAITMAITLWFGWLGGQAMPDRLLAIAPWFQRWGRRLARLGDWSFSLYLCHMLVLSLLRRVFHMLGNNFFIAPVFHLGNPGRLDNIAFLISGIVLSIVAAALAYRFIERPCIILFGRLRERLFHRTPVALQPA</sequence>
<keyword evidence="4" id="KW-1185">Reference proteome</keyword>
<feature type="transmembrane region" description="Helical" evidence="1">
    <location>
        <begin position="314"/>
        <end position="337"/>
    </location>
</feature>
<dbReference type="RefSeq" id="WP_035619377.1">
    <property type="nucleotide sequence ID" value="NZ_ARYK01000013.1"/>
</dbReference>
<reference evidence="3 4" key="1">
    <citation type="journal article" date="2014" name="Antonie Van Leeuwenhoek">
        <title>Hyphomonas beringensis sp. nov. and Hyphomonas chukchiensis sp. nov., isolated from surface seawater of the Bering Sea and Chukchi Sea.</title>
        <authorList>
            <person name="Li C."/>
            <person name="Lai Q."/>
            <person name="Li G."/>
            <person name="Dong C."/>
            <person name="Wang J."/>
            <person name="Liao Y."/>
            <person name="Shao Z."/>
        </authorList>
    </citation>
    <scope>NUCLEOTIDE SEQUENCE [LARGE SCALE GENOMIC DNA]</scope>
    <source>
        <strain evidence="3 4">MHS-2</strain>
    </source>
</reference>
<organism evidence="3 4">
    <name type="scientific">Hyphomonas johnsonii MHS-2</name>
    <dbReference type="NCBI Taxonomy" id="1280950"/>
    <lineage>
        <taxon>Bacteria</taxon>
        <taxon>Pseudomonadati</taxon>
        <taxon>Pseudomonadota</taxon>
        <taxon>Alphaproteobacteria</taxon>
        <taxon>Hyphomonadales</taxon>
        <taxon>Hyphomonadaceae</taxon>
        <taxon>Hyphomonas</taxon>
    </lineage>
</organism>
<evidence type="ECO:0000259" key="2">
    <source>
        <dbReference type="Pfam" id="PF01757"/>
    </source>
</evidence>
<feature type="transmembrane region" description="Helical" evidence="1">
    <location>
        <begin position="368"/>
        <end position="389"/>
    </location>
</feature>
<feature type="transmembrane region" description="Helical" evidence="1">
    <location>
        <begin position="260"/>
        <end position="279"/>
    </location>
</feature>
<accession>A0A059F9V6</accession>
<evidence type="ECO:0000256" key="1">
    <source>
        <dbReference type="SAM" id="Phobius"/>
    </source>
</evidence>
<dbReference type="PANTHER" id="PTHR23028">
    <property type="entry name" value="ACETYLTRANSFERASE"/>
    <property type="match status" value="1"/>
</dbReference>
<dbReference type="GO" id="GO:0016020">
    <property type="term" value="C:membrane"/>
    <property type="evidence" value="ECO:0007669"/>
    <property type="project" value="TreeGrafter"/>
</dbReference>
<dbReference type="STRING" id="1280950.HJO_16792"/>
<feature type="transmembrane region" description="Helical" evidence="1">
    <location>
        <begin position="44"/>
        <end position="67"/>
    </location>
</feature>
<dbReference type="InterPro" id="IPR050879">
    <property type="entry name" value="Acyltransferase_3"/>
</dbReference>
<name>A0A059F9V6_9PROT</name>
<dbReference type="AlphaFoldDB" id="A0A059F9V6"/>
<protein>
    <submittedName>
        <fullName evidence="3">Putative exopolysaccharide production protein ExoZ</fullName>
    </submittedName>
</protein>
<dbReference type="Pfam" id="PF01757">
    <property type="entry name" value="Acyl_transf_3"/>
    <property type="match status" value="1"/>
</dbReference>
<feature type="transmembrane region" description="Helical" evidence="1">
    <location>
        <begin position="201"/>
        <end position="221"/>
    </location>
</feature>
<evidence type="ECO:0000313" key="4">
    <source>
        <dbReference type="Proteomes" id="UP000025171"/>
    </source>
</evidence>
<keyword evidence="1" id="KW-0472">Membrane</keyword>
<keyword evidence="1" id="KW-1133">Transmembrane helix</keyword>
<dbReference type="GO" id="GO:0000271">
    <property type="term" value="P:polysaccharide biosynthetic process"/>
    <property type="evidence" value="ECO:0007669"/>
    <property type="project" value="TreeGrafter"/>
</dbReference>
<dbReference type="EMBL" id="ARYK01000013">
    <property type="protein sequence ID" value="KCZ87323.1"/>
    <property type="molecule type" value="Genomic_DNA"/>
</dbReference>
<evidence type="ECO:0000313" key="3">
    <source>
        <dbReference type="EMBL" id="KCZ87323.1"/>
    </source>
</evidence>
<keyword evidence="1" id="KW-0812">Transmembrane</keyword>
<dbReference type="GO" id="GO:0016747">
    <property type="term" value="F:acyltransferase activity, transferring groups other than amino-acyl groups"/>
    <property type="evidence" value="ECO:0007669"/>
    <property type="project" value="InterPro"/>
</dbReference>
<feature type="transmembrane region" description="Helical" evidence="1">
    <location>
        <begin position="12"/>
        <end position="32"/>
    </location>
</feature>
<feature type="transmembrane region" description="Helical" evidence="1">
    <location>
        <begin position="228"/>
        <end position="248"/>
    </location>
</feature>
<dbReference type="PANTHER" id="PTHR23028:SF131">
    <property type="entry name" value="BLR2367 PROTEIN"/>
    <property type="match status" value="1"/>
</dbReference>
<gene>
    <name evidence="3" type="ORF">HJO_16792</name>
</gene>
<feature type="transmembrane region" description="Helical" evidence="1">
    <location>
        <begin position="409"/>
        <end position="430"/>
    </location>
</feature>
<feature type="transmembrane region" description="Helical" evidence="1">
    <location>
        <begin position="143"/>
        <end position="166"/>
    </location>
</feature>
<comment type="caution">
    <text evidence="3">The sequence shown here is derived from an EMBL/GenBank/DDBJ whole genome shotgun (WGS) entry which is preliminary data.</text>
</comment>
<feature type="transmembrane region" description="Helical" evidence="1">
    <location>
        <begin position="284"/>
        <end position="302"/>
    </location>
</feature>
<dbReference type="OrthoDB" id="9796461at2"/>
<dbReference type="eggNOG" id="COG1835">
    <property type="taxonomic scope" value="Bacteria"/>
</dbReference>
<dbReference type="PATRIC" id="fig|1280950.3.peg.3361"/>
<proteinExistence type="predicted"/>
<feature type="domain" description="Acyltransferase 3" evidence="2">
    <location>
        <begin position="4"/>
        <end position="293"/>
    </location>
</feature>